<dbReference type="Pfam" id="PF02386">
    <property type="entry name" value="TrkH"/>
    <property type="match status" value="1"/>
</dbReference>
<feature type="transmembrane region" description="Helical" evidence="8">
    <location>
        <begin position="74"/>
        <end position="92"/>
    </location>
</feature>
<evidence type="ECO:0000256" key="6">
    <source>
        <dbReference type="ARBA" id="ARBA00023065"/>
    </source>
</evidence>
<feature type="transmembrane region" description="Helical" evidence="8">
    <location>
        <begin position="260"/>
        <end position="287"/>
    </location>
</feature>
<comment type="subcellular location">
    <subcellularLocation>
        <location evidence="1">Membrane</location>
        <topology evidence="1">Multi-pass membrane protein</topology>
    </subcellularLocation>
</comment>
<evidence type="ECO:0000256" key="1">
    <source>
        <dbReference type="ARBA" id="ARBA00004141"/>
    </source>
</evidence>
<accession>A0A173G4L5</accession>
<protein>
    <submittedName>
        <fullName evidence="9">HKT transporter type protein</fullName>
    </submittedName>
</protein>
<dbReference type="AlphaFoldDB" id="A0A173G4L5"/>
<dbReference type="GO" id="GO:0005886">
    <property type="term" value="C:plasma membrane"/>
    <property type="evidence" value="ECO:0007669"/>
    <property type="project" value="TreeGrafter"/>
</dbReference>
<dbReference type="GO" id="GO:0098662">
    <property type="term" value="P:inorganic cation transmembrane transport"/>
    <property type="evidence" value="ECO:0007669"/>
    <property type="project" value="UniProtKB-ARBA"/>
</dbReference>
<sequence length="530" mass="59357">MTSIYHEFLHNKLQSFVRIGRYFVNFVVLAHRFIALHIHPFWIQLSYFLLISILGSVLLMFLKPSNPEFRPGYIDMLFLSTSALTLSSLITIEKEVFSSSQIVVITLLMLLGGEVFVSFLGLKLRLNHKHNPEFSGDKVSSVPIELDTINSASTVISCEELQLEAAIPEVPSSTIKDLKRSKRLRWFLGFVVFSYFVVIHVAGFLLVLWYISRVSSAKAPLKKKGINIALFSFSVTVSSFANGGLVPTNENMAIFSKNPGLLLLFIGQILAGNTLYPLFLRILIWFLGKVTKLKDLKLMIKNSDELQYDYLLPKLPTAFLASTVIGLMASLVTLFGSVDWNSSVFDGLSSYQKIINALFMAVNARHSGGNSIDCSLIAPAVLVRFIILRYLPPSTTFALANEDEKTANKKAKRKLGLVVRNLAFSQLACNAAFVKVALITERTRLRKDPLNFSARNMIFEIIRAYGNGGLTTGYSCSRLQKLHPGSICQDKPYSLSGWWSDEGKLLLVSVMLYGRLKAFTQSTGVYWRLW</sequence>
<evidence type="ECO:0000256" key="3">
    <source>
        <dbReference type="ARBA" id="ARBA00022448"/>
    </source>
</evidence>
<feature type="transmembrane region" description="Helical" evidence="8">
    <location>
        <begin position="318"/>
        <end position="338"/>
    </location>
</feature>
<dbReference type="EMBL" id="KU501218">
    <property type="protein sequence ID" value="ANH11393.1"/>
    <property type="molecule type" value="mRNA"/>
</dbReference>
<keyword evidence="6" id="KW-0406">Ion transport</keyword>
<gene>
    <name evidence="9" type="primary">HKT1</name>
</gene>
<feature type="transmembrane region" description="Helical" evidence="8">
    <location>
        <begin position="226"/>
        <end position="248"/>
    </location>
</feature>
<name>A0A173G4L5_ORYSA</name>
<feature type="transmembrane region" description="Helical" evidence="8">
    <location>
        <begin position="45"/>
        <end position="62"/>
    </location>
</feature>
<keyword evidence="7 8" id="KW-0472">Membrane</keyword>
<reference evidence="9" key="1">
    <citation type="submission" date="2016-01" db="EMBL/GenBank/DDBJ databases">
        <title>Isolation and cloning of OsHKT1 gene from rice salt tolerant var. Shaheen Basmati.</title>
        <authorList>
            <person name="Rehman N."/>
            <person name="Khan M.R."/>
            <person name="Ali G.M."/>
        </authorList>
    </citation>
    <scope>NUCLEOTIDE SEQUENCE</scope>
</reference>
<feature type="transmembrane region" description="Helical" evidence="8">
    <location>
        <begin position="186"/>
        <end position="211"/>
    </location>
</feature>
<feature type="transmembrane region" description="Helical" evidence="8">
    <location>
        <begin position="21"/>
        <end position="39"/>
    </location>
</feature>
<keyword evidence="4 8" id="KW-0812">Transmembrane</keyword>
<evidence type="ECO:0000256" key="2">
    <source>
        <dbReference type="ARBA" id="ARBA00010864"/>
    </source>
</evidence>
<keyword evidence="5 8" id="KW-1133">Transmembrane helix</keyword>
<organism evidence="9">
    <name type="scientific">Oryza sativa</name>
    <name type="common">Rice</name>
    <dbReference type="NCBI Taxonomy" id="4530"/>
    <lineage>
        <taxon>Eukaryota</taxon>
        <taxon>Viridiplantae</taxon>
        <taxon>Streptophyta</taxon>
        <taxon>Embryophyta</taxon>
        <taxon>Tracheophyta</taxon>
        <taxon>Spermatophyta</taxon>
        <taxon>Magnoliopsida</taxon>
        <taxon>Liliopsida</taxon>
        <taxon>Poales</taxon>
        <taxon>Poaceae</taxon>
        <taxon>BOP clade</taxon>
        <taxon>Oryzoideae</taxon>
        <taxon>Oryzeae</taxon>
        <taxon>Oryzinae</taxon>
        <taxon>Oryza</taxon>
    </lineage>
</organism>
<dbReference type="GO" id="GO:0030001">
    <property type="term" value="P:metal ion transport"/>
    <property type="evidence" value="ECO:0007669"/>
    <property type="project" value="UniProtKB-ARBA"/>
</dbReference>
<evidence type="ECO:0000256" key="4">
    <source>
        <dbReference type="ARBA" id="ARBA00022692"/>
    </source>
</evidence>
<feature type="transmembrane region" description="Helical" evidence="8">
    <location>
        <begin position="98"/>
        <end position="122"/>
    </location>
</feature>
<dbReference type="PANTHER" id="PTHR31064">
    <property type="entry name" value="POTASSIUM TRANSPORT PROTEIN DDB_G0292412-RELATED"/>
    <property type="match status" value="1"/>
</dbReference>
<evidence type="ECO:0000256" key="8">
    <source>
        <dbReference type="SAM" id="Phobius"/>
    </source>
</evidence>
<evidence type="ECO:0000256" key="5">
    <source>
        <dbReference type="ARBA" id="ARBA00022989"/>
    </source>
</evidence>
<keyword evidence="3" id="KW-0813">Transport</keyword>
<dbReference type="InterPro" id="IPR003445">
    <property type="entry name" value="Cat_transpt"/>
</dbReference>
<dbReference type="InterPro" id="IPR051143">
    <property type="entry name" value="TrkH_K-transport"/>
</dbReference>
<comment type="similarity">
    <text evidence="2">Belongs to the TrkH potassium transport family. HKT (TC 2.A.38.3) subfamily.</text>
</comment>
<proteinExistence type="evidence at transcript level"/>
<evidence type="ECO:0000313" key="9">
    <source>
        <dbReference type="EMBL" id="ANH11393.1"/>
    </source>
</evidence>
<dbReference type="PANTHER" id="PTHR31064:SF25">
    <property type="entry name" value="CATION TRANSPORTER HKT2_1"/>
    <property type="match status" value="1"/>
</dbReference>
<dbReference type="GO" id="GO:0008324">
    <property type="term" value="F:monoatomic cation transmembrane transporter activity"/>
    <property type="evidence" value="ECO:0007669"/>
    <property type="project" value="InterPro"/>
</dbReference>
<evidence type="ECO:0000256" key="7">
    <source>
        <dbReference type="ARBA" id="ARBA00023136"/>
    </source>
</evidence>